<gene>
    <name evidence="2" type="ORF">FZ040_10155</name>
</gene>
<dbReference type="Proteomes" id="UP000323646">
    <property type="component" value="Unassembled WGS sequence"/>
</dbReference>
<accession>A0A5D6W3H0</accession>
<feature type="chain" id="PRO_5038512597" evidence="1">
    <location>
        <begin position="25"/>
        <end position="190"/>
    </location>
</feature>
<sequence>MLGKKIILLMLVVLLNGMTAMAMADIKAEDGPNGVKVYHANIDGVESRIEIPVNEVCYNFDFYALKGGICNGLIPNVKVYNEDDIANQIDGENILYREECWTFVFNKDTDNGKYPAVYFSCVGRYIDAQGKAIKDYPSREVIISEPRAQIIMDIKENVVAWNKGKTKYKVMYGNKPYMYWYTHSKHNLEG</sequence>
<keyword evidence="1" id="KW-0732">Signal</keyword>
<reference evidence="2 3" key="1">
    <citation type="submission" date="2019-08" db="EMBL/GenBank/DDBJ databases">
        <title>Selenomonas sp. mPRGC5 and Selenomonas sp. mPRGC8 isolated from ruminal fluid of dairy goat (Capra hircus).</title>
        <authorList>
            <person name="Poothong S."/>
            <person name="Nuengjamnong C."/>
            <person name="Tanasupawat S."/>
        </authorList>
    </citation>
    <scope>NUCLEOTIDE SEQUENCE [LARGE SCALE GENOMIC DNA]</scope>
    <source>
        <strain evidence="3">mPRGC5</strain>
    </source>
</reference>
<feature type="signal peptide" evidence="1">
    <location>
        <begin position="1"/>
        <end position="24"/>
    </location>
</feature>
<keyword evidence="3" id="KW-1185">Reference proteome</keyword>
<evidence type="ECO:0000313" key="3">
    <source>
        <dbReference type="Proteomes" id="UP000323646"/>
    </source>
</evidence>
<dbReference type="RefSeq" id="WP_149171880.1">
    <property type="nucleotide sequence ID" value="NZ_VTOY01000009.1"/>
</dbReference>
<comment type="caution">
    <text evidence="2">The sequence shown here is derived from an EMBL/GenBank/DDBJ whole genome shotgun (WGS) entry which is preliminary data.</text>
</comment>
<protein>
    <submittedName>
        <fullName evidence="2">Uncharacterized protein</fullName>
    </submittedName>
</protein>
<evidence type="ECO:0000256" key="1">
    <source>
        <dbReference type="SAM" id="SignalP"/>
    </source>
</evidence>
<dbReference type="EMBL" id="VTOY01000009">
    <property type="protein sequence ID" value="TYZ21368.1"/>
    <property type="molecule type" value="Genomic_DNA"/>
</dbReference>
<dbReference type="AlphaFoldDB" id="A0A5D6W3H0"/>
<evidence type="ECO:0000313" key="2">
    <source>
        <dbReference type="EMBL" id="TYZ21368.1"/>
    </source>
</evidence>
<organism evidence="2 3">
    <name type="scientific">Selenomonas ruminis</name>
    <dbReference type="NCBI Taxonomy" id="2593411"/>
    <lineage>
        <taxon>Bacteria</taxon>
        <taxon>Bacillati</taxon>
        <taxon>Bacillota</taxon>
        <taxon>Negativicutes</taxon>
        <taxon>Selenomonadales</taxon>
        <taxon>Selenomonadaceae</taxon>
        <taxon>Selenomonas</taxon>
    </lineage>
</organism>
<name>A0A5D6W3H0_9FIRM</name>
<dbReference type="OrthoDB" id="9823156at2"/>
<proteinExistence type="predicted"/>